<reference evidence="3" key="1">
    <citation type="submission" date="2018-11" db="EMBL/GenBank/DDBJ databases">
        <authorList>
            <person name="Alioto T."/>
            <person name="Alioto T."/>
        </authorList>
    </citation>
    <scope>NUCLEOTIDE SEQUENCE</scope>
</reference>
<dbReference type="AlphaFoldDB" id="A0A8B6GMM9"/>
<organism evidence="3 4">
    <name type="scientific">Mytilus galloprovincialis</name>
    <name type="common">Mediterranean mussel</name>
    <dbReference type="NCBI Taxonomy" id="29158"/>
    <lineage>
        <taxon>Eukaryota</taxon>
        <taxon>Metazoa</taxon>
        <taxon>Spiralia</taxon>
        <taxon>Lophotrochozoa</taxon>
        <taxon>Mollusca</taxon>
        <taxon>Bivalvia</taxon>
        <taxon>Autobranchia</taxon>
        <taxon>Pteriomorphia</taxon>
        <taxon>Mytilida</taxon>
        <taxon>Mytiloidea</taxon>
        <taxon>Mytilidae</taxon>
        <taxon>Mytilinae</taxon>
        <taxon>Mytilus</taxon>
    </lineage>
</organism>
<dbReference type="Proteomes" id="UP000596742">
    <property type="component" value="Unassembled WGS sequence"/>
</dbReference>
<keyword evidence="4" id="KW-1185">Reference proteome</keyword>
<keyword evidence="2" id="KW-0472">Membrane</keyword>
<comment type="caution">
    <text evidence="3">The sequence shown here is derived from an EMBL/GenBank/DDBJ whole genome shotgun (WGS) entry which is preliminary data.</text>
</comment>
<evidence type="ECO:0000256" key="1">
    <source>
        <dbReference type="SAM" id="MobiDB-lite"/>
    </source>
</evidence>
<feature type="transmembrane region" description="Helical" evidence="2">
    <location>
        <begin position="60"/>
        <end position="79"/>
    </location>
</feature>
<dbReference type="EMBL" id="UYJE01008674">
    <property type="protein sequence ID" value="VDI66078.1"/>
    <property type="molecule type" value="Genomic_DNA"/>
</dbReference>
<name>A0A8B6GMM9_MYTGA</name>
<feature type="compositionally biased region" description="Pro residues" evidence="1">
    <location>
        <begin position="300"/>
        <end position="309"/>
    </location>
</feature>
<sequence length="316" mass="34606">MDYSSTQRVVEGENMVAKQVFQRLMIIGVFDVIFACSLLICGIVAAIYGNDDDDYRGLPYFYGSFITGVFFLLKGMLYIKLYKKQTSGGPSVDKLVSCSPVILMFGFIMCFAGIVLPSISGVYSRCYHHSDLACSSNIGKYRSVAIPILILVILCAILNIYTGLFLCKKRQKLEKCRMVNITTQQGSTNNQMSIIHNQNLMQLITDQQTGYLAGQNYSGVHLESSSNSRPADPTGCRLLAYSRGLAVGYLMGSTTSYSMGPGIPPPEHQVPEPNRQPEASYPLGPTGLSSDVKIDSNQPPEEPSAPPPSYESVTKQ</sequence>
<evidence type="ECO:0000256" key="2">
    <source>
        <dbReference type="SAM" id="Phobius"/>
    </source>
</evidence>
<keyword evidence="2" id="KW-0812">Transmembrane</keyword>
<feature type="transmembrane region" description="Helical" evidence="2">
    <location>
        <begin position="24"/>
        <end position="48"/>
    </location>
</feature>
<keyword evidence="2" id="KW-1133">Transmembrane helix</keyword>
<evidence type="ECO:0000313" key="4">
    <source>
        <dbReference type="Proteomes" id="UP000596742"/>
    </source>
</evidence>
<feature type="transmembrane region" description="Helical" evidence="2">
    <location>
        <begin position="144"/>
        <end position="167"/>
    </location>
</feature>
<accession>A0A8B6GMM9</accession>
<dbReference type="OrthoDB" id="6131611at2759"/>
<feature type="region of interest" description="Disordered" evidence="1">
    <location>
        <begin position="258"/>
        <end position="316"/>
    </location>
</feature>
<feature type="transmembrane region" description="Helical" evidence="2">
    <location>
        <begin position="100"/>
        <end position="124"/>
    </location>
</feature>
<evidence type="ECO:0000313" key="3">
    <source>
        <dbReference type="EMBL" id="VDI66078.1"/>
    </source>
</evidence>
<gene>
    <name evidence="3" type="ORF">MGAL_10B061661</name>
</gene>
<protein>
    <submittedName>
        <fullName evidence="3">Uncharacterized protein</fullName>
    </submittedName>
</protein>
<proteinExistence type="predicted"/>